<feature type="non-terminal residue" evidence="2">
    <location>
        <position position="51"/>
    </location>
</feature>
<proteinExistence type="predicted"/>
<evidence type="ECO:0000313" key="3">
    <source>
        <dbReference type="Proteomes" id="UP000479000"/>
    </source>
</evidence>
<keyword evidence="3" id="KW-1185">Reference proteome</keyword>
<name>A0A6H5HEE7_9HEMI</name>
<dbReference type="EMBL" id="CADCXU010027993">
    <property type="protein sequence ID" value="CAB0014509.1"/>
    <property type="molecule type" value="Genomic_DNA"/>
</dbReference>
<gene>
    <name evidence="1" type="ORF">NTEN_LOCUS18933</name>
    <name evidence="2" type="ORF">NTEN_LOCUS18935</name>
</gene>
<evidence type="ECO:0000313" key="2">
    <source>
        <dbReference type="EMBL" id="CAB0014509.1"/>
    </source>
</evidence>
<organism evidence="2 3">
    <name type="scientific">Nesidiocoris tenuis</name>
    <dbReference type="NCBI Taxonomy" id="355587"/>
    <lineage>
        <taxon>Eukaryota</taxon>
        <taxon>Metazoa</taxon>
        <taxon>Ecdysozoa</taxon>
        <taxon>Arthropoda</taxon>
        <taxon>Hexapoda</taxon>
        <taxon>Insecta</taxon>
        <taxon>Pterygota</taxon>
        <taxon>Neoptera</taxon>
        <taxon>Paraneoptera</taxon>
        <taxon>Hemiptera</taxon>
        <taxon>Heteroptera</taxon>
        <taxon>Panheteroptera</taxon>
        <taxon>Cimicomorpha</taxon>
        <taxon>Miridae</taxon>
        <taxon>Dicyphina</taxon>
        <taxon>Nesidiocoris</taxon>
    </lineage>
</organism>
<dbReference type="AlphaFoldDB" id="A0A6H5HEE7"/>
<accession>A0A6H5HEE7</accession>
<reference evidence="2 3" key="1">
    <citation type="submission" date="2020-02" db="EMBL/GenBank/DDBJ databases">
        <authorList>
            <person name="Ferguson B K."/>
        </authorList>
    </citation>
    <scope>NUCLEOTIDE SEQUENCE [LARGE SCALE GENOMIC DNA]</scope>
</reference>
<dbReference type="Proteomes" id="UP000479000">
    <property type="component" value="Unassembled WGS sequence"/>
</dbReference>
<protein>
    <submittedName>
        <fullName evidence="2">Uncharacterized protein</fullName>
    </submittedName>
</protein>
<dbReference type="EMBL" id="CADCXU010027992">
    <property type="protein sequence ID" value="CAB0014507.1"/>
    <property type="molecule type" value="Genomic_DNA"/>
</dbReference>
<sequence length="51" mass="5734">MDLDDKSHRLSPLSAKARKVQVRTVIVSRACSCSLCFCSRANRKHNLTAMK</sequence>
<evidence type="ECO:0000313" key="1">
    <source>
        <dbReference type="EMBL" id="CAB0014507.1"/>
    </source>
</evidence>